<dbReference type="SUPFAM" id="SSF48452">
    <property type="entry name" value="TPR-like"/>
    <property type="match status" value="1"/>
</dbReference>
<evidence type="ECO:0008006" key="6">
    <source>
        <dbReference type="Google" id="ProtNLM"/>
    </source>
</evidence>
<accession>A0ABM7VK88</accession>
<evidence type="ECO:0000256" key="1">
    <source>
        <dbReference type="ARBA" id="ARBA00022737"/>
    </source>
</evidence>
<dbReference type="InterPro" id="IPR019734">
    <property type="entry name" value="TPR_rpt"/>
</dbReference>
<keyword evidence="1" id="KW-0677">Repeat</keyword>
<evidence type="ECO:0000256" key="3">
    <source>
        <dbReference type="PROSITE-ProRule" id="PRU00339"/>
    </source>
</evidence>
<dbReference type="PROSITE" id="PS51257">
    <property type="entry name" value="PROKAR_LIPOPROTEIN"/>
    <property type="match status" value="1"/>
</dbReference>
<evidence type="ECO:0000313" key="4">
    <source>
        <dbReference type="EMBL" id="BDD01407.1"/>
    </source>
</evidence>
<protein>
    <recommendedName>
        <fullName evidence="6">Tetratricopeptide repeat protein</fullName>
    </recommendedName>
</protein>
<gene>
    <name evidence="4" type="ORF">PEPS_36870</name>
</gene>
<dbReference type="Pfam" id="PF07719">
    <property type="entry name" value="TPR_2"/>
    <property type="match status" value="1"/>
</dbReference>
<dbReference type="EMBL" id="AP025294">
    <property type="protein sequence ID" value="BDD01407.1"/>
    <property type="molecule type" value="Genomic_DNA"/>
</dbReference>
<feature type="repeat" description="TPR" evidence="3">
    <location>
        <begin position="255"/>
        <end position="288"/>
    </location>
</feature>
<dbReference type="InterPro" id="IPR011990">
    <property type="entry name" value="TPR-like_helical_dom_sf"/>
</dbReference>
<dbReference type="PROSITE" id="PS50005">
    <property type="entry name" value="TPR"/>
    <property type="match status" value="1"/>
</dbReference>
<geneLocation type="plasmid" evidence="4 5">
    <name>pPP2</name>
</geneLocation>
<sequence length="299" mass="34534">MKNALLILLIFGLVSCKINKENSETVIEEPIEDNTELIEIYRNDQADRQTDSIDWSVVSKRDSLRELRIYQLLDSNKVRTSKDYHNAAMIFQHGGDSTAYGMAVKLMRKSIELDSTANKWLLAAAIDRYLLSKDEPQIYGTQYQRLGKEEPWQLGKMDTTKVSDAERIEYGVETLAEQREKVKQMNRKKLSELFAQKKSIDEVIETINLENKEDPEFDISERAINSFGYSLMRQNRNEDALKIFNLNTELYPDGFNTWDSLGECLLVLGKKEEGINAYEKSLELNPKNKNAETIIEENK</sequence>
<dbReference type="Proteomes" id="UP001354989">
    <property type="component" value="Plasmid pPP2"/>
</dbReference>
<evidence type="ECO:0000313" key="5">
    <source>
        <dbReference type="Proteomes" id="UP001354989"/>
    </source>
</evidence>
<dbReference type="Gene3D" id="1.25.40.10">
    <property type="entry name" value="Tetratricopeptide repeat domain"/>
    <property type="match status" value="1"/>
</dbReference>
<evidence type="ECO:0000256" key="2">
    <source>
        <dbReference type="ARBA" id="ARBA00022803"/>
    </source>
</evidence>
<dbReference type="InterPro" id="IPR013105">
    <property type="entry name" value="TPR_2"/>
</dbReference>
<dbReference type="SMART" id="SM00028">
    <property type="entry name" value="TPR"/>
    <property type="match status" value="2"/>
</dbReference>
<proteinExistence type="predicted"/>
<reference evidence="4 5" key="1">
    <citation type="submission" date="2021-12" db="EMBL/GenBank/DDBJ databases">
        <title>Genome sequencing of bacteria with rrn-lacking chromosome and rrn-plasmid.</title>
        <authorList>
            <person name="Anda M."/>
            <person name="Iwasaki W."/>
        </authorList>
    </citation>
    <scope>NUCLEOTIDE SEQUENCE [LARGE SCALE GENOMIC DNA]</scope>
    <source>
        <strain evidence="4 5">NBRC 101262</strain>
        <plasmid evidence="4 5">pPP2</plasmid>
    </source>
</reference>
<keyword evidence="4" id="KW-0614">Plasmid</keyword>
<dbReference type="RefSeq" id="WP_338398704.1">
    <property type="nucleotide sequence ID" value="NZ_AP025294.1"/>
</dbReference>
<name>A0ABM7VK88_9BACT</name>
<keyword evidence="5" id="KW-1185">Reference proteome</keyword>
<keyword evidence="2 3" id="KW-0802">TPR repeat</keyword>
<organism evidence="4 5">
    <name type="scientific">Persicobacter psychrovividus</name>
    <dbReference type="NCBI Taxonomy" id="387638"/>
    <lineage>
        <taxon>Bacteria</taxon>
        <taxon>Pseudomonadati</taxon>
        <taxon>Bacteroidota</taxon>
        <taxon>Cytophagia</taxon>
        <taxon>Cytophagales</taxon>
        <taxon>Persicobacteraceae</taxon>
        <taxon>Persicobacter</taxon>
    </lineage>
</organism>